<dbReference type="GO" id="GO:0004360">
    <property type="term" value="F:glutamine-fructose-6-phosphate transaminase (isomerizing) activity"/>
    <property type="evidence" value="ECO:0007669"/>
    <property type="project" value="UniProtKB-EC"/>
</dbReference>
<evidence type="ECO:0000256" key="2">
    <source>
        <dbReference type="ARBA" id="ARBA00004775"/>
    </source>
</evidence>
<proteinExistence type="predicted"/>
<feature type="region of interest" description="Disordered" evidence="8">
    <location>
        <begin position="754"/>
        <end position="775"/>
    </location>
</feature>
<comment type="pathway">
    <text evidence="2">Nucleotide-sugar biosynthesis; UDP-N-acetyl-alpha-D-glucosamine biosynthesis; alpha-D-glucosamine 6-phosphate from D-fructose 6-phosphate: step 1/1.</text>
</comment>
<evidence type="ECO:0000256" key="6">
    <source>
        <dbReference type="ARBA" id="ARBA00022737"/>
    </source>
</evidence>
<dbReference type="PANTHER" id="PTHR10937:SF12">
    <property type="entry name" value="GLUTAMINE--FRUCTOSE-6-PHOSPHATE AMINOTRANSFERASE [ISOMERIZING] 1"/>
    <property type="match status" value="1"/>
</dbReference>
<evidence type="ECO:0000256" key="7">
    <source>
        <dbReference type="ARBA" id="ARBA00022962"/>
    </source>
</evidence>
<keyword evidence="6" id="KW-0677">Repeat</keyword>
<dbReference type="FunFam" id="3.40.50.10490:FF:000126">
    <property type="entry name" value="Glutamine--fructose-6-phosphate aminotransferase [isomerizing] 1"/>
    <property type="match status" value="1"/>
</dbReference>
<evidence type="ECO:0000259" key="10">
    <source>
        <dbReference type="PROSITE" id="PS51464"/>
    </source>
</evidence>
<dbReference type="InterPro" id="IPR035466">
    <property type="entry name" value="GlmS/AgaS_SIS"/>
</dbReference>
<feature type="region of interest" description="Disordered" evidence="8">
    <location>
        <begin position="649"/>
        <end position="668"/>
    </location>
</feature>
<dbReference type="Proteomes" id="UP001591681">
    <property type="component" value="Unassembled WGS sequence"/>
</dbReference>
<keyword evidence="5" id="KW-0808">Transferase</keyword>
<gene>
    <name evidence="11" type="ORF">ACEWY4_011727</name>
</gene>
<feature type="domain" description="SIS" evidence="10">
    <location>
        <begin position="859"/>
        <end position="1000"/>
    </location>
</feature>
<dbReference type="PANTHER" id="PTHR10937">
    <property type="entry name" value="GLUCOSAMINE--FRUCTOSE-6-PHOSPHATE AMINOTRANSFERASE, ISOMERIZING"/>
    <property type="match status" value="1"/>
</dbReference>
<organism evidence="11 12">
    <name type="scientific">Coilia grayii</name>
    <name type="common">Gray's grenadier anchovy</name>
    <dbReference type="NCBI Taxonomy" id="363190"/>
    <lineage>
        <taxon>Eukaryota</taxon>
        <taxon>Metazoa</taxon>
        <taxon>Chordata</taxon>
        <taxon>Craniata</taxon>
        <taxon>Vertebrata</taxon>
        <taxon>Euteleostomi</taxon>
        <taxon>Actinopterygii</taxon>
        <taxon>Neopterygii</taxon>
        <taxon>Teleostei</taxon>
        <taxon>Clupei</taxon>
        <taxon>Clupeiformes</taxon>
        <taxon>Clupeoidei</taxon>
        <taxon>Engraulidae</taxon>
        <taxon>Coilinae</taxon>
        <taxon>Coilia</taxon>
    </lineage>
</organism>
<dbReference type="InterPro" id="IPR029055">
    <property type="entry name" value="Ntn_hydrolases_N"/>
</dbReference>
<evidence type="ECO:0000313" key="12">
    <source>
        <dbReference type="Proteomes" id="UP001591681"/>
    </source>
</evidence>
<feature type="region of interest" description="Disordered" evidence="8">
    <location>
        <begin position="537"/>
        <end position="567"/>
    </location>
</feature>
<dbReference type="CDD" id="cd05008">
    <property type="entry name" value="SIS_GlmS_GlmD_1"/>
    <property type="match status" value="1"/>
</dbReference>
<dbReference type="Pfam" id="PF01380">
    <property type="entry name" value="SIS"/>
    <property type="match status" value="2"/>
</dbReference>
<dbReference type="SUPFAM" id="SSF56235">
    <property type="entry name" value="N-terminal nucleophile aminohydrolases (Ntn hydrolases)"/>
    <property type="match status" value="1"/>
</dbReference>
<feature type="region of interest" description="Disordered" evidence="8">
    <location>
        <begin position="583"/>
        <end position="603"/>
    </location>
</feature>
<evidence type="ECO:0000256" key="5">
    <source>
        <dbReference type="ARBA" id="ARBA00022679"/>
    </source>
</evidence>
<dbReference type="InterPro" id="IPR001347">
    <property type="entry name" value="SIS_dom"/>
</dbReference>
<protein>
    <recommendedName>
        <fullName evidence="3">glutamine--fructose-6-phosphate transaminase (isomerizing)</fullName>
        <ecNumber evidence="3">2.6.1.16</ecNumber>
    </recommendedName>
</protein>
<evidence type="ECO:0000256" key="3">
    <source>
        <dbReference type="ARBA" id="ARBA00012916"/>
    </source>
</evidence>
<dbReference type="CDD" id="cd05009">
    <property type="entry name" value="SIS_GlmS_GlmD_2"/>
    <property type="match status" value="1"/>
</dbReference>
<dbReference type="InterPro" id="IPR035490">
    <property type="entry name" value="GlmS/FrlB_SIS"/>
</dbReference>
<feature type="domain" description="SIS" evidence="10">
    <location>
        <begin position="360"/>
        <end position="499"/>
    </location>
</feature>
<evidence type="ECO:0000256" key="8">
    <source>
        <dbReference type="SAM" id="MobiDB-lite"/>
    </source>
</evidence>
<dbReference type="EMBL" id="JBHFQA010000010">
    <property type="protein sequence ID" value="KAL2091929.1"/>
    <property type="molecule type" value="Genomic_DNA"/>
</dbReference>
<evidence type="ECO:0000313" key="11">
    <source>
        <dbReference type="EMBL" id="KAL2091929.1"/>
    </source>
</evidence>
<comment type="caution">
    <text evidence="11">The sequence shown here is derived from an EMBL/GenBank/DDBJ whole genome shotgun (WGS) entry which is preliminary data.</text>
</comment>
<dbReference type="InterPro" id="IPR047084">
    <property type="entry name" value="GFAT_N"/>
</dbReference>
<dbReference type="Pfam" id="PF13522">
    <property type="entry name" value="GATase_6"/>
    <property type="match status" value="1"/>
</dbReference>
<dbReference type="Gene3D" id="3.40.50.10490">
    <property type="entry name" value="Glucose-6-phosphate isomerase like protein, domain 1"/>
    <property type="match status" value="2"/>
</dbReference>
<name>A0ABD1JYG4_9TELE</name>
<evidence type="ECO:0000256" key="4">
    <source>
        <dbReference type="ARBA" id="ARBA00022553"/>
    </source>
</evidence>
<dbReference type="AlphaFoldDB" id="A0ABD1JYG4"/>
<comment type="catalytic activity">
    <reaction evidence="1">
        <text>D-fructose 6-phosphate + L-glutamine = D-glucosamine 6-phosphate + L-glutamate</text>
        <dbReference type="Rhea" id="RHEA:13237"/>
        <dbReference type="ChEBI" id="CHEBI:29985"/>
        <dbReference type="ChEBI" id="CHEBI:58359"/>
        <dbReference type="ChEBI" id="CHEBI:58725"/>
        <dbReference type="ChEBI" id="CHEBI:61527"/>
        <dbReference type="EC" id="2.6.1.16"/>
    </reaction>
</comment>
<reference evidence="11 12" key="1">
    <citation type="submission" date="2024-09" db="EMBL/GenBank/DDBJ databases">
        <title>A chromosome-level genome assembly of Gray's grenadier anchovy, Coilia grayii.</title>
        <authorList>
            <person name="Fu Z."/>
        </authorList>
    </citation>
    <scope>NUCLEOTIDE SEQUENCE [LARGE SCALE GENOMIC DNA]</scope>
    <source>
        <strain evidence="11">G4</strain>
        <tissue evidence="11">Muscle</tissue>
    </source>
</reference>
<sequence>MCGIFAYLNYHVPRTRREILEILLKGLRRLEYRGYDSAGVGIDGGNSKDWETNARSIQLIKQRGKVKALDEEIHKQQDIDLDVEFDVHLGIAHTRWATHGEPSPVNSHPHRSDKKNEFIVIHNGIITNYKDLRQFLESKGYEFESETDTETIAKLVKYMYDNRESDDISFATLVERVTQQLEGAFALVFKSVHYPAEAVGTRRGGPLLIGVRSDHKLSTDHIPILYRSASKDKKGCASLPRLDQDTCLFPVEEKAVEYYFASDASAVIEHTNRVIFLEDDDVAAVSNGRLSIHRIKRTAGDHPARAIQTLQMELQQIMKGNYSSFMQKEIFEQPESVVNTMRGRVNFDNNTVTLGGLKDHIKEIQRCRRLILIACGTSYHAGVATRQVLEELTELPVMVELASDFLDRNTPVFRDDVCFFVSQSGETADSLMALRYCKERGALTVGITNTVGSSISRETDCGVHINAGPEIGVASTKAYTSQFVALIMFALMMCADRISMQPRRNEIIQGLRILPAISFSGLLSLLQTGSELTGPRPYACPIPSPALSSQAPGPTPVPSHPQSGSELTGLRALRLSHPQIVSELTAPGPTPVPSHPQSGSELTGPRPYACPIPRSALSSQALGPYARLSLLQSGSELTDPRPYACPIPRSALSSQAPGPTPIGSELTGPRPYACPIPRSALSSQALGPYACPIPRSALSSQPQALRLSYPQSGSELTGPRPYACPIPRSALSSQALGPYAWPYACPIPRSALSSQAPGPTPVPSHPQSGSELTGPRPYACPIPRSALGCTSLSGAIPVPIPIPIPIHIPVHIPIPIPIHIPIPISIPSRTPHDVVTVLCVLCADQIKEVLSLDDEIHRLAMELYQQKSVLIMGRGYHYATCLEGALKIKEITYMHSEGILAGELKHGPLALVDKLMPVIMIIMRDHTYTKCQNALQQVVARQGRPIVICDKDDYETIKNSSRTIMVPHCVDCLQGILSVIPLQLLSFHLAVLRGFDVDCPRNLAKSVTVE</sequence>
<dbReference type="SUPFAM" id="SSF53697">
    <property type="entry name" value="SIS domain"/>
    <property type="match status" value="2"/>
</dbReference>
<keyword evidence="4" id="KW-0597">Phosphoprotein</keyword>
<dbReference type="InterPro" id="IPR046348">
    <property type="entry name" value="SIS_dom_sf"/>
</dbReference>
<dbReference type="PROSITE" id="PS51464">
    <property type="entry name" value="SIS"/>
    <property type="match status" value="2"/>
</dbReference>
<accession>A0ABD1JYG4</accession>
<keyword evidence="12" id="KW-1185">Reference proteome</keyword>
<dbReference type="Gene3D" id="3.60.20.10">
    <property type="entry name" value="Glutamine Phosphoribosylpyrophosphate, subunit 1, domain 1"/>
    <property type="match status" value="1"/>
</dbReference>
<keyword evidence="7" id="KW-0315">Glutamine amidotransferase</keyword>
<dbReference type="CDD" id="cd00714">
    <property type="entry name" value="GFAT"/>
    <property type="match status" value="1"/>
</dbReference>
<dbReference type="InterPro" id="IPR017932">
    <property type="entry name" value="GATase_2_dom"/>
</dbReference>
<evidence type="ECO:0000256" key="1">
    <source>
        <dbReference type="ARBA" id="ARBA00001031"/>
    </source>
</evidence>
<evidence type="ECO:0000259" key="9">
    <source>
        <dbReference type="PROSITE" id="PS51278"/>
    </source>
</evidence>
<dbReference type="PROSITE" id="PS51278">
    <property type="entry name" value="GATASE_TYPE_2"/>
    <property type="match status" value="1"/>
</dbReference>
<dbReference type="FunFam" id="3.40.50.10490:FF:000001">
    <property type="entry name" value="Glutamine--fructose-6-phosphate aminotransferase [isomerizing]"/>
    <property type="match status" value="1"/>
</dbReference>
<feature type="domain" description="Glutamine amidotransferase type-2" evidence="9">
    <location>
        <begin position="2"/>
        <end position="288"/>
    </location>
</feature>
<dbReference type="EC" id="2.6.1.16" evidence="3"/>